<name>A0A8K0HMQ1_9ROSA</name>
<evidence type="ECO:0000313" key="2">
    <source>
        <dbReference type="EMBL" id="KAF3455305.1"/>
    </source>
</evidence>
<dbReference type="Proteomes" id="UP000796880">
    <property type="component" value="Unassembled WGS sequence"/>
</dbReference>
<gene>
    <name evidence="2" type="ORF">FNV43_RR05753</name>
</gene>
<evidence type="ECO:0000256" key="1">
    <source>
        <dbReference type="SAM" id="MobiDB-lite"/>
    </source>
</evidence>
<proteinExistence type="predicted"/>
<organism evidence="2 3">
    <name type="scientific">Rhamnella rubrinervis</name>
    <dbReference type="NCBI Taxonomy" id="2594499"/>
    <lineage>
        <taxon>Eukaryota</taxon>
        <taxon>Viridiplantae</taxon>
        <taxon>Streptophyta</taxon>
        <taxon>Embryophyta</taxon>
        <taxon>Tracheophyta</taxon>
        <taxon>Spermatophyta</taxon>
        <taxon>Magnoliopsida</taxon>
        <taxon>eudicotyledons</taxon>
        <taxon>Gunneridae</taxon>
        <taxon>Pentapetalae</taxon>
        <taxon>rosids</taxon>
        <taxon>fabids</taxon>
        <taxon>Rosales</taxon>
        <taxon>Rhamnaceae</taxon>
        <taxon>rhamnoid group</taxon>
        <taxon>Rhamneae</taxon>
        <taxon>Rhamnella</taxon>
    </lineage>
</organism>
<dbReference type="EMBL" id="VOIH02000002">
    <property type="protein sequence ID" value="KAF3455305.1"/>
    <property type="molecule type" value="Genomic_DNA"/>
</dbReference>
<reference evidence="2" key="1">
    <citation type="submission" date="2020-03" db="EMBL/GenBank/DDBJ databases">
        <title>A high-quality chromosome-level genome assembly of a woody plant with both climbing and erect habits, Rhamnella rubrinervis.</title>
        <authorList>
            <person name="Lu Z."/>
            <person name="Yang Y."/>
            <person name="Zhu X."/>
            <person name="Sun Y."/>
        </authorList>
    </citation>
    <scope>NUCLEOTIDE SEQUENCE</scope>
    <source>
        <strain evidence="2">BYM</strain>
        <tissue evidence="2">Leaf</tissue>
    </source>
</reference>
<accession>A0A8K0HMQ1</accession>
<feature type="compositionally biased region" description="Polar residues" evidence="1">
    <location>
        <begin position="145"/>
        <end position="166"/>
    </location>
</feature>
<dbReference type="AlphaFoldDB" id="A0A8K0HMQ1"/>
<comment type="caution">
    <text evidence="2">The sequence shown here is derived from an EMBL/GenBank/DDBJ whole genome shotgun (WGS) entry which is preliminary data.</text>
</comment>
<sequence length="166" mass="18596">MRPIIIKTDIPSIFKPNDMRYLKESKREDLFDPLGTSESKVCLARTEREVKALEPPNNQRQSPKSPQGRLRLDDGLSVHMDPNLETSIEDGLMTRHDQVVLKGMSFDEIDQEFQQCAFKDPTPASKRASSLTKDYFIEAMELAKTNGTGPSTNAKEVSSAVQPNQG</sequence>
<feature type="region of interest" description="Disordered" evidence="1">
    <location>
        <begin position="144"/>
        <end position="166"/>
    </location>
</feature>
<evidence type="ECO:0000313" key="3">
    <source>
        <dbReference type="Proteomes" id="UP000796880"/>
    </source>
</evidence>
<keyword evidence="3" id="KW-1185">Reference proteome</keyword>
<protein>
    <submittedName>
        <fullName evidence="2">Uncharacterized protein</fullName>
    </submittedName>
</protein>
<feature type="region of interest" description="Disordered" evidence="1">
    <location>
        <begin position="49"/>
        <end position="85"/>
    </location>
</feature>
<feature type="compositionally biased region" description="Polar residues" evidence="1">
    <location>
        <begin position="56"/>
        <end position="65"/>
    </location>
</feature>